<evidence type="ECO:0000313" key="2">
    <source>
        <dbReference type="Proteomes" id="UP000306145"/>
    </source>
</evidence>
<name>A0A5C4QGT5_9ACTN</name>
<accession>A0A5C4QGT5</accession>
<dbReference type="RefSeq" id="WP_139587033.1">
    <property type="nucleotide sequence ID" value="NZ_VDFY01000230.1"/>
</dbReference>
<dbReference type="Proteomes" id="UP000306145">
    <property type="component" value="Unassembled WGS sequence"/>
</dbReference>
<comment type="caution">
    <text evidence="1">The sequence shown here is derived from an EMBL/GenBank/DDBJ whole genome shotgun (WGS) entry which is preliminary data.</text>
</comment>
<protein>
    <submittedName>
        <fullName evidence="1">Uncharacterized protein</fullName>
    </submittedName>
</protein>
<gene>
    <name evidence="1" type="ORF">FHG89_25970</name>
</gene>
<dbReference type="EMBL" id="VDFY01000230">
    <property type="protein sequence ID" value="TNH23960.1"/>
    <property type="molecule type" value="Genomic_DNA"/>
</dbReference>
<sequence>MDKIDTARVTEVLAYALMDRVAAGPLPVAGEVTVWDVAHEEGDRCFGILLSDGRTFEVALRETAPAPGYVAKEETRPCQECATERRVVREYTTNRATDPTAAYVLDCGHHTIDL</sequence>
<keyword evidence="2" id="KW-1185">Reference proteome</keyword>
<organism evidence="1 2">
    <name type="scientific">Micromonospora orduensis</name>
    <dbReference type="NCBI Taxonomy" id="1420891"/>
    <lineage>
        <taxon>Bacteria</taxon>
        <taxon>Bacillati</taxon>
        <taxon>Actinomycetota</taxon>
        <taxon>Actinomycetes</taxon>
        <taxon>Micromonosporales</taxon>
        <taxon>Micromonosporaceae</taxon>
        <taxon>Micromonospora</taxon>
    </lineage>
</organism>
<dbReference type="AlphaFoldDB" id="A0A5C4QGT5"/>
<proteinExistence type="predicted"/>
<evidence type="ECO:0000313" key="1">
    <source>
        <dbReference type="EMBL" id="TNH23960.1"/>
    </source>
</evidence>
<reference evidence="1 2" key="1">
    <citation type="submission" date="2019-06" db="EMBL/GenBank/DDBJ databases">
        <title>Micromonospora ordensis sp. nov., isolated from deep marine sediment.</title>
        <authorList>
            <person name="Veyisoglu A."/>
            <person name="Carro L."/>
            <person name="Klenk H.-P."/>
            <person name="Sahin N."/>
        </authorList>
    </citation>
    <scope>NUCLEOTIDE SEQUENCE [LARGE SCALE GENOMIC DNA]</scope>
    <source>
        <strain evidence="1 2">S2509</strain>
    </source>
</reference>